<reference evidence="3 4" key="1">
    <citation type="submission" date="2022-06" db="EMBL/GenBank/DDBJ databases">
        <authorList>
            <person name="Sun Q."/>
        </authorList>
    </citation>
    <scope>NUCLEOTIDE SEQUENCE</scope>
    <source>
        <strain evidence="3">S101</strain>
        <strain evidence="2 4">S153</strain>
    </source>
</reference>
<evidence type="ECO:0000313" key="3">
    <source>
        <dbReference type="EMBL" id="MCO5958723.1"/>
    </source>
</evidence>
<evidence type="ECO:0000313" key="5">
    <source>
        <dbReference type="Proteomes" id="UP001155380"/>
    </source>
</evidence>
<evidence type="ECO:0000313" key="2">
    <source>
        <dbReference type="EMBL" id="MCM2402664.1"/>
    </source>
</evidence>
<dbReference type="AlphaFoldDB" id="A0AAJ1BYN4"/>
<dbReference type="EMBL" id="JAMXLX010000006">
    <property type="protein sequence ID" value="MCO5958723.1"/>
    <property type="molecule type" value="Genomic_DNA"/>
</dbReference>
<proteinExistence type="predicted"/>
<sequence>MTSIRKLADDRVPSGIRIAAACTLYAVLLIGGGVFLFKATEPALASSGPAASVIPFRILQPQAMQRLTGLSETADEGEFPASDTASIADLENNSCITERADRKTGRHEDFDARTFCRLKRRLFDEQPIGRVVLLERASSPRFAAASLSKAAFTQP</sequence>
<feature type="transmembrane region" description="Helical" evidence="1">
    <location>
        <begin position="16"/>
        <end position="37"/>
    </location>
</feature>
<gene>
    <name evidence="2" type="ORF">NBH20_15965</name>
    <name evidence="3" type="ORF">NBH21_18250</name>
</gene>
<dbReference type="RefSeq" id="WP_250911779.1">
    <property type="nucleotide sequence ID" value="NZ_JAMQAY010000006.1"/>
</dbReference>
<comment type="caution">
    <text evidence="3">The sequence shown here is derived from an EMBL/GenBank/DDBJ whole genome shotgun (WGS) entry which is preliminary data.</text>
</comment>
<protein>
    <submittedName>
        <fullName evidence="3">Uncharacterized protein</fullName>
    </submittedName>
</protein>
<dbReference type="Proteomes" id="UP001155079">
    <property type="component" value="Unassembled WGS sequence"/>
</dbReference>
<keyword evidence="1" id="KW-0472">Membrane</keyword>
<keyword evidence="4" id="KW-1185">Reference proteome</keyword>
<name>A0AAJ1BYN4_9HYPH</name>
<dbReference type="EMBL" id="JAMQAY010000006">
    <property type="protein sequence ID" value="MCM2402664.1"/>
    <property type="molecule type" value="Genomic_DNA"/>
</dbReference>
<accession>A0AAJ1BYN4</accession>
<evidence type="ECO:0000256" key="1">
    <source>
        <dbReference type="SAM" id="Phobius"/>
    </source>
</evidence>
<keyword evidence="1" id="KW-1133">Transmembrane helix</keyword>
<dbReference type="Proteomes" id="UP001155380">
    <property type="component" value="Unassembled WGS sequence"/>
</dbReference>
<keyword evidence="1" id="KW-0812">Transmembrane</keyword>
<evidence type="ECO:0000313" key="4">
    <source>
        <dbReference type="Proteomes" id="UP001155079"/>
    </source>
</evidence>
<organism evidence="3 5">
    <name type="scientific">Ciceribacter sichuanensis</name>
    <dbReference type="NCBI Taxonomy" id="2949647"/>
    <lineage>
        <taxon>Bacteria</taxon>
        <taxon>Pseudomonadati</taxon>
        <taxon>Pseudomonadota</taxon>
        <taxon>Alphaproteobacteria</taxon>
        <taxon>Hyphomicrobiales</taxon>
        <taxon>Rhizobiaceae</taxon>
        <taxon>Ciceribacter</taxon>
    </lineage>
</organism>